<comment type="subcellular location">
    <subcellularLocation>
        <location evidence="2 15">Cytoplasm</location>
    </subcellularLocation>
</comment>
<dbReference type="AlphaFoldDB" id="A0A1G2LBS9"/>
<reference evidence="18 19" key="1">
    <citation type="journal article" date="2016" name="Nat. Commun.">
        <title>Thousands of microbial genomes shed light on interconnected biogeochemical processes in an aquifer system.</title>
        <authorList>
            <person name="Anantharaman K."/>
            <person name="Brown C.T."/>
            <person name="Hug L.A."/>
            <person name="Sharon I."/>
            <person name="Castelle C.J."/>
            <person name="Probst A.J."/>
            <person name="Thomas B.C."/>
            <person name="Singh A."/>
            <person name="Wilkins M.J."/>
            <person name="Karaoz U."/>
            <person name="Brodie E.L."/>
            <person name="Williams K.H."/>
            <person name="Hubbard S.S."/>
            <person name="Banfield J.F."/>
        </authorList>
    </citation>
    <scope>NUCLEOTIDE SEQUENCE [LARGE SCALE GENOMIC DNA]</scope>
</reference>
<evidence type="ECO:0000256" key="12">
    <source>
        <dbReference type="ARBA" id="ARBA00023146"/>
    </source>
</evidence>
<comment type="similarity">
    <text evidence="3 15">Belongs to the class-I aminoacyl-tRNA synthetase family. IleS type 2 subfamily.</text>
</comment>
<evidence type="ECO:0000256" key="3">
    <source>
        <dbReference type="ARBA" id="ARBA00007078"/>
    </source>
</evidence>
<dbReference type="SUPFAM" id="SSF50677">
    <property type="entry name" value="ValRS/IleRS/LeuRS editing domain"/>
    <property type="match status" value="1"/>
</dbReference>
<comment type="caution">
    <text evidence="18">The sequence shown here is derived from an EMBL/GenBank/DDBJ whole genome shotgun (WGS) entry which is preliminary data.</text>
</comment>
<evidence type="ECO:0000313" key="19">
    <source>
        <dbReference type="Proteomes" id="UP000176705"/>
    </source>
</evidence>
<dbReference type="Pfam" id="PF19302">
    <property type="entry name" value="DUF5915"/>
    <property type="match status" value="1"/>
</dbReference>
<name>A0A1G2LBS9_9BACT</name>
<dbReference type="HAMAP" id="MF_02003">
    <property type="entry name" value="Ile_tRNA_synth_type2"/>
    <property type="match status" value="1"/>
</dbReference>
<dbReference type="Pfam" id="PF08264">
    <property type="entry name" value="Anticodon_1"/>
    <property type="match status" value="1"/>
</dbReference>
<evidence type="ECO:0000256" key="1">
    <source>
        <dbReference type="ARBA" id="ARBA00001947"/>
    </source>
</evidence>
<dbReference type="GO" id="GO:0004822">
    <property type="term" value="F:isoleucine-tRNA ligase activity"/>
    <property type="evidence" value="ECO:0007669"/>
    <property type="project" value="UniProtKB-UniRule"/>
</dbReference>
<evidence type="ECO:0000256" key="7">
    <source>
        <dbReference type="ARBA" id="ARBA00022723"/>
    </source>
</evidence>
<dbReference type="GO" id="GO:0002161">
    <property type="term" value="F:aminoacyl-tRNA deacylase activity"/>
    <property type="evidence" value="ECO:0007669"/>
    <property type="project" value="InterPro"/>
</dbReference>
<dbReference type="InterPro" id="IPR009080">
    <property type="entry name" value="tRNAsynth_Ia_anticodon-bd"/>
</dbReference>
<keyword evidence="10 15" id="KW-0067">ATP-binding</keyword>
<evidence type="ECO:0000259" key="17">
    <source>
        <dbReference type="Pfam" id="PF08264"/>
    </source>
</evidence>
<dbReference type="EC" id="6.1.1.5" evidence="15"/>
<keyword evidence="7 15" id="KW-0479">Metal-binding</keyword>
<dbReference type="Gene3D" id="1.10.730.10">
    <property type="entry name" value="Isoleucyl-tRNA Synthetase, Domain 1"/>
    <property type="match status" value="1"/>
</dbReference>
<keyword evidence="11 15" id="KW-0648">Protein biosynthesis</keyword>
<dbReference type="PANTHER" id="PTHR42780">
    <property type="entry name" value="SOLEUCYL-TRNA SYNTHETASE"/>
    <property type="match status" value="1"/>
</dbReference>
<dbReference type="SUPFAM" id="SSF47323">
    <property type="entry name" value="Anticodon-binding domain of a subclass of class I aminoacyl-tRNA synthetases"/>
    <property type="match status" value="1"/>
</dbReference>
<gene>
    <name evidence="15" type="primary">ileS</name>
    <name evidence="18" type="ORF">A3B37_00950</name>
</gene>
<dbReference type="InterPro" id="IPR029033">
    <property type="entry name" value="His_PPase_superfam"/>
</dbReference>
<dbReference type="CDD" id="cd07067">
    <property type="entry name" value="HP_PGM_like"/>
    <property type="match status" value="1"/>
</dbReference>
<comment type="function">
    <text evidence="13 15">Catalyzes the attachment of isoleucine to tRNA(Ile). As IleRS can inadvertently accommodate and process structurally similar amino acids such as valine, to avoid such errors it has two additional distinct tRNA(Ile)-dependent editing activities. One activity is designated as 'pretransfer' editing and involves the hydrolysis of activated Val-AMP. The other activity is designated 'posttransfer' editing and involves deacylation of mischarged Val-tRNA(Ile).</text>
</comment>
<dbReference type="FunFam" id="3.40.50.620:FF:000063">
    <property type="entry name" value="Isoleucine--tRNA ligase"/>
    <property type="match status" value="1"/>
</dbReference>
<comment type="cofactor">
    <cofactor evidence="1 15">
        <name>Zn(2+)</name>
        <dbReference type="ChEBI" id="CHEBI:29105"/>
    </cofactor>
</comment>
<feature type="short sequence motif" description="'HIGH' region" evidence="15">
    <location>
        <begin position="47"/>
        <end position="57"/>
    </location>
</feature>
<dbReference type="InterPro" id="IPR013078">
    <property type="entry name" value="His_Pase_superF_clade-1"/>
</dbReference>
<dbReference type="GO" id="GO:0008270">
    <property type="term" value="F:zinc ion binding"/>
    <property type="evidence" value="ECO:0007669"/>
    <property type="project" value="UniProtKB-UniRule"/>
</dbReference>
<comment type="catalytic activity">
    <reaction evidence="14 15">
        <text>tRNA(Ile) + L-isoleucine + ATP = L-isoleucyl-tRNA(Ile) + AMP + diphosphate</text>
        <dbReference type="Rhea" id="RHEA:11060"/>
        <dbReference type="Rhea" id="RHEA-COMP:9666"/>
        <dbReference type="Rhea" id="RHEA-COMP:9695"/>
        <dbReference type="ChEBI" id="CHEBI:30616"/>
        <dbReference type="ChEBI" id="CHEBI:33019"/>
        <dbReference type="ChEBI" id="CHEBI:58045"/>
        <dbReference type="ChEBI" id="CHEBI:78442"/>
        <dbReference type="ChEBI" id="CHEBI:78528"/>
        <dbReference type="ChEBI" id="CHEBI:456215"/>
        <dbReference type="EC" id="6.1.1.5"/>
    </reaction>
</comment>
<evidence type="ECO:0000256" key="2">
    <source>
        <dbReference type="ARBA" id="ARBA00004496"/>
    </source>
</evidence>
<dbReference type="Pfam" id="PF00300">
    <property type="entry name" value="His_Phos_1"/>
    <property type="match status" value="1"/>
</dbReference>
<accession>A0A1G2LBS9</accession>
<dbReference type="Gene3D" id="3.90.740.10">
    <property type="entry name" value="Valyl/Leucyl/Isoleucyl-tRNA synthetase, editing domain"/>
    <property type="match status" value="1"/>
</dbReference>
<feature type="domain" description="Aminoacyl-tRNA synthetase class Ia" evidence="16">
    <location>
        <begin position="716"/>
        <end position="836"/>
    </location>
</feature>
<feature type="domain" description="Methionyl/Valyl/Leucyl/Isoleucyl-tRNA synthetase anticodon-binding" evidence="17">
    <location>
        <begin position="899"/>
        <end position="1051"/>
    </location>
</feature>
<evidence type="ECO:0000256" key="4">
    <source>
        <dbReference type="ARBA" id="ARBA00011245"/>
    </source>
</evidence>
<dbReference type="SUPFAM" id="SSF53254">
    <property type="entry name" value="Phosphoglycerate mutase-like"/>
    <property type="match status" value="1"/>
</dbReference>
<feature type="short sequence motif" description="'KMSKS' region" evidence="15">
    <location>
        <begin position="808"/>
        <end position="812"/>
    </location>
</feature>
<dbReference type="InterPro" id="IPR009008">
    <property type="entry name" value="Val/Leu/Ile-tRNA-synth_edit"/>
</dbReference>
<keyword evidence="6 15" id="KW-0436">Ligase</keyword>
<feature type="domain" description="Aminoacyl-tRNA synthetase class Ia" evidence="16">
    <location>
        <begin position="16"/>
        <end position="498"/>
    </location>
</feature>
<keyword evidence="12 15" id="KW-0030">Aminoacyl-tRNA synthetase</keyword>
<feature type="binding site" evidence="15">
    <location>
        <position position="811"/>
    </location>
    <ligand>
        <name>ATP</name>
        <dbReference type="ChEBI" id="CHEBI:30616"/>
    </ligand>
</feature>
<dbReference type="SUPFAM" id="SSF52374">
    <property type="entry name" value="Nucleotidylyl transferase"/>
    <property type="match status" value="1"/>
</dbReference>
<keyword evidence="9 15" id="KW-0862">Zinc</keyword>
<protein>
    <recommendedName>
        <fullName evidence="15">Isoleucine--tRNA ligase</fullName>
        <ecNumber evidence="15">6.1.1.5</ecNumber>
    </recommendedName>
    <alternativeName>
        <fullName evidence="15">Isoleucyl-tRNA synthetase</fullName>
        <shortName evidence="15">IleRS</shortName>
    </alternativeName>
</protein>
<dbReference type="STRING" id="1802280.A3B37_00950"/>
<dbReference type="PANTHER" id="PTHR42780:SF1">
    <property type="entry name" value="ISOLEUCINE--TRNA LIGASE, CYTOPLASMIC"/>
    <property type="match status" value="1"/>
</dbReference>
<comment type="domain">
    <text evidence="15">IleRS has two distinct active sites: one for aminoacylation and one for editing. The misactivated valine is translocated from the active site to the editing site, which sterically excludes the correctly activated isoleucine. The single editing site contains two valyl binding pockets, one specific for each substrate (Val-AMP or Val-tRNA(Ile)).</text>
</comment>
<evidence type="ECO:0000256" key="13">
    <source>
        <dbReference type="ARBA" id="ARBA00025217"/>
    </source>
</evidence>
<dbReference type="PRINTS" id="PR00984">
    <property type="entry name" value="TRNASYNTHILE"/>
</dbReference>
<evidence type="ECO:0000313" key="18">
    <source>
        <dbReference type="EMBL" id="OHA09096.1"/>
    </source>
</evidence>
<dbReference type="GO" id="GO:0006428">
    <property type="term" value="P:isoleucyl-tRNA aminoacylation"/>
    <property type="evidence" value="ECO:0007669"/>
    <property type="project" value="UniProtKB-UniRule"/>
</dbReference>
<dbReference type="EMBL" id="MHQS01000006">
    <property type="protein sequence ID" value="OHA09096.1"/>
    <property type="molecule type" value="Genomic_DNA"/>
</dbReference>
<dbReference type="InterPro" id="IPR002300">
    <property type="entry name" value="aa-tRNA-synth_Ia"/>
</dbReference>
<evidence type="ECO:0000256" key="10">
    <source>
        <dbReference type="ARBA" id="ARBA00022840"/>
    </source>
</evidence>
<evidence type="ECO:0000259" key="16">
    <source>
        <dbReference type="Pfam" id="PF00133"/>
    </source>
</evidence>
<evidence type="ECO:0000256" key="15">
    <source>
        <dbReference type="HAMAP-Rule" id="MF_02003"/>
    </source>
</evidence>
<proteinExistence type="inferred from homology"/>
<dbReference type="InterPro" id="IPR023586">
    <property type="entry name" value="Ile-tRNA-ligase_type2"/>
</dbReference>
<comment type="subunit">
    <text evidence="4 15">Monomer.</text>
</comment>
<evidence type="ECO:0000256" key="5">
    <source>
        <dbReference type="ARBA" id="ARBA00022490"/>
    </source>
</evidence>
<organism evidence="18 19">
    <name type="scientific">Candidatus Sungbacteria bacterium RIFCSPLOWO2_01_FULL_59_16</name>
    <dbReference type="NCBI Taxonomy" id="1802280"/>
    <lineage>
        <taxon>Bacteria</taxon>
        <taxon>Candidatus Sungiibacteriota</taxon>
    </lineage>
</organism>
<dbReference type="SMART" id="SM00855">
    <property type="entry name" value="PGAM"/>
    <property type="match status" value="1"/>
</dbReference>
<dbReference type="GO" id="GO:0005737">
    <property type="term" value="C:cytoplasm"/>
    <property type="evidence" value="ECO:0007669"/>
    <property type="project" value="UniProtKB-SubCell"/>
</dbReference>
<evidence type="ECO:0000256" key="8">
    <source>
        <dbReference type="ARBA" id="ARBA00022741"/>
    </source>
</evidence>
<dbReference type="InterPro" id="IPR013155">
    <property type="entry name" value="M/V/L/I-tRNA-synth_anticd-bd"/>
</dbReference>
<keyword evidence="5 15" id="KW-0963">Cytoplasm</keyword>
<dbReference type="Gene3D" id="3.40.50.620">
    <property type="entry name" value="HUPs"/>
    <property type="match status" value="2"/>
</dbReference>
<dbReference type="InterPro" id="IPR014729">
    <property type="entry name" value="Rossmann-like_a/b/a_fold"/>
</dbReference>
<dbReference type="Gene3D" id="3.40.50.1240">
    <property type="entry name" value="Phosphoglycerate mutase-like"/>
    <property type="match status" value="1"/>
</dbReference>
<evidence type="ECO:0000256" key="11">
    <source>
        <dbReference type="ARBA" id="ARBA00022917"/>
    </source>
</evidence>
<dbReference type="Pfam" id="PF00133">
    <property type="entry name" value="tRNA-synt_1"/>
    <property type="match status" value="2"/>
</dbReference>
<evidence type="ECO:0000256" key="6">
    <source>
        <dbReference type="ARBA" id="ARBA00022598"/>
    </source>
</evidence>
<dbReference type="InterPro" id="IPR002301">
    <property type="entry name" value="Ile-tRNA-ligase"/>
</dbReference>
<sequence length="1202" mass="137894">MRENERQLNLPKREEKILEFWERNRIFEKTLQKTRGGRPFIFYEGPPTANAAPGIHHVEARSFKDVIPRYQTMRGRYVERKAGWDTHGLPVEIQVEKALGLKSKRDIEKFGIAEFNAKAKESVWKFKEEWERLTKRIGFWLDLKRPYITYEASYIETLWWIIKEIWKQKLLYRDFKVVPWCPRCETALSTHELGLGYETVKDRSVYVRFRVTSKDRRFAKTAILSWTTTPWTLPGNVALAVNPDGEYVVIPDPDIKGQWLILGKEPWRNLVEKGVFPPEYRSQLMLDDIETIKGKALVGLGYGPLFAVAELRSPKSHRVYAADFVTMEEGTGVVHTAVMYGEDDYKLGTKVGLPKFHTVTETGRFGKTIGEGLGGLFVKDKKTEEKIVASLKNRGLLFRDELYEHDYPFCWRCSTPVLYYARDAWWIKVSAKRKALIANNEKVHWVPEHLKRGRFGEFLREVRDWAFSRERYWGTPLPVWQCTKCKHGEVVGSFDELDRLSKKSGNRYFAMRHGEAETQLLQVNSAARNKYHLTPRGRGEVEERAAKLKGKVDLIIASPVLRAKESAAVISKIIRVRTVTDARLSEISFGELDDTPFGTYDRFFTNDRERFTRASKGGETLSDVRRRVTALAEELERKHKNRRILFVSHADPIWMLSAAAKGLSDEEALTYHPEQGDFLRTGAVVEIPWKNLPRDSTGMVNPHRPFVDSFELVCPKCRGRMRRVSEVVDVWFDSGAMPFAQYHFPFAQGRKTKGKSVLPFPADYICEAVDQTRGWFYTLLAVSTLLGRGPSYKNVISLGHVLDKNGQKMSKSKGNIVDPWAMIGKYGADAIRWYFYTVNAPGDPKRFDEKDLLLKLRGPIATLWNSFVFFDTYVDKIPNSKSQSLNNKFQIPKSKNVLDQWVLAMLNQRTADVTKRLDTYDVVGAARSLEDFIVNDFSNWYLRRSRRRFQRPESEKEKHDAAAVTAFALLRLVELMAPFTPFLAENIYQELRKKLGLREESVHLRSWPRVKTKDEGQKTKALVEGMAEARRIAALALAERAKSGIRVRQPLAELKVSAEGGSAFGGKSSALMDILKDEVNVKEVVVDARLAGEVELDTAITAELHEEGVIRELVRHVQEMRRDGGLKPQQGVRLQVLGDREITVLVDRWQKFIKKEAGVRVIQLGGRGSFTVEREVKLNERMAWVGISRVGRRVSKFGVDLT</sequence>
<evidence type="ECO:0000256" key="9">
    <source>
        <dbReference type="ARBA" id="ARBA00022833"/>
    </source>
</evidence>
<keyword evidence="8 15" id="KW-0547">Nucleotide-binding</keyword>
<dbReference type="GO" id="GO:0005524">
    <property type="term" value="F:ATP binding"/>
    <property type="evidence" value="ECO:0007669"/>
    <property type="project" value="UniProtKB-UniRule"/>
</dbReference>
<dbReference type="Proteomes" id="UP000176705">
    <property type="component" value="Unassembled WGS sequence"/>
</dbReference>
<evidence type="ECO:0000256" key="14">
    <source>
        <dbReference type="ARBA" id="ARBA00048359"/>
    </source>
</evidence>